<evidence type="ECO:0000313" key="3">
    <source>
        <dbReference type="Proteomes" id="UP000192939"/>
    </source>
</evidence>
<name>A0ABY1LYK2_9BACL</name>
<keyword evidence="3" id="KW-1185">Reference proteome</keyword>
<comment type="caution">
    <text evidence="2">The sequence shown here is derived from an EMBL/GenBank/DDBJ whole genome shotgun (WGS) entry which is preliminary data.</text>
</comment>
<accession>A0ABY1LYK2</accession>
<feature type="compositionally biased region" description="Polar residues" evidence="1">
    <location>
        <begin position="53"/>
        <end position="68"/>
    </location>
</feature>
<feature type="region of interest" description="Disordered" evidence="1">
    <location>
        <begin position="1"/>
        <end position="20"/>
    </location>
</feature>
<evidence type="ECO:0000313" key="2">
    <source>
        <dbReference type="EMBL" id="SMF34851.1"/>
    </source>
</evidence>
<feature type="region of interest" description="Disordered" evidence="1">
    <location>
        <begin position="48"/>
        <end position="68"/>
    </location>
</feature>
<protein>
    <submittedName>
        <fullName evidence="2">Uncharacterized protein</fullName>
    </submittedName>
</protein>
<dbReference type="EMBL" id="FXAE01000025">
    <property type="protein sequence ID" value="SMF34851.1"/>
    <property type="molecule type" value="Genomic_DNA"/>
</dbReference>
<dbReference type="Proteomes" id="UP000192939">
    <property type="component" value="Unassembled WGS sequence"/>
</dbReference>
<evidence type="ECO:0000256" key="1">
    <source>
        <dbReference type="SAM" id="MobiDB-lite"/>
    </source>
</evidence>
<reference evidence="2 3" key="1">
    <citation type="submission" date="2017-04" db="EMBL/GenBank/DDBJ databases">
        <authorList>
            <person name="Varghese N."/>
            <person name="Submissions S."/>
        </authorList>
    </citation>
    <scope>NUCLEOTIDE SEQUENCE [LARGE SCALE GENOMIC DNA]</scope>
    <source>
        <strain evidence="2 3">J12</strain>
    </source>
</reference>
<gene>
    <name evidence="2" type="ORF">SAMN02744124_02548</name>
</gene>
<organism evidence="2 3">
    <name type="scientific">Paenibacillus barengoltzii J12</name>
    <dbReference type="NCBI Taxonomy" id="935846"/>
    <lineage>
        <taxon>Bacteria</taxon>
        <taxon>Bacillati</taxon>
        <taxon>Bacillota</taxon>
        <taxon>Bacilli</taxon>
        <taxon>Bacillales</taxon>
        <taxon>Paenibacillaceae</taxon>
        <taxon>Paenibacillus</taxon>
    </lineage>
</organism>
<proteinExistence type="predicted"/>
<sequence length="180" mass="19716">MRGESAGIQTTKNGARGSPSHRAMGLICHIRHSQLIYHFRHLHPGGLRRSHHVSTSSTGSLRGSHHVSASFTGSLRGSHHVSASSTRSLRCSRHAHASFTCSIRRSHHAYHRVRLSPHIQLLVILLQHPLGGECLAGRFDAAPHHLYPAGAVLVVGRHDPVEQRVVERCAVMPVQLVRVG</sequence>